<evidence type="ECO:0000313" key="2">
    <source>
        <dbReference type="Proteomes" id="UP001230065"/>
    </source>
</evidence>
<comment type="caution">
    <text evidence="1">The sequence shown here is derived from an EMBL/GenBank/DDBJ whole genome shotgun (WGS) entry which is preliminary data.</text>
</comment>
<dbReference type="RefSeq" id="WP_308680032.1">
    <property type="nucleotide sequence ID" value="NZ_JAMZMF010000012.1"/>
</dbReference>
<proteinExistence type="predicted"/>
<sequence>MNGYDYILAALYHIRGRFSDLRPFMQLLPFDARELPYSAHDVAVAIDQAHVQIIRRDNISESTVLELLIDEELQRVKHCILDSSIAAEIDRRKDIRACLAQTFEEAKTILAKHNISIGEHTAVHIVDIFPSPYEDREYAVMVADSGDYDAYGIPQGVYFLERYLRPFYSEYLACHEIVHIALGTLSPDLIAHGLEEGIAEVLGAYCIATQILGADMTQNLFIYNRLGGESHPLWDQYLDFTRAASLIYRKVGDEGLFELVRLGRQGVKNAEKAIFSQNIKQLSVDGVPPSQDMQDRLDFLLNGFPRYSVVSPLAFYIAKFVRPGMSVRELAALTRCSYDDVMKGLTELADDYSLLSLRKDGSVVIWSDVELYYRTDVLRYRVS</sequence>
<protein>
    <submittedName>
        <fullName evidence="1">Uncharacterized protein</fullName>
    </submittedName>
</protein>
<reference evidence="1" key="1">
    <citation type="submission" date="2022-06" db="EMBL/GenBank/DDBJ databases">
        <title>Draft Genome Sequences of Three Actinomyces oris Strains, Isolated from Healthy Human Feces.</title>
        <authorList>
            <person name="Ye Y."/>
            <person name="Liu C."/>
            <person name="Zhao J."/>
            <person name="Xu J."/>
            <person name="Huang H."/>
            <person name="Wang B."/>
            <person name="Wei J."/>
            <person name="Jing X."/>
        </authorList>
    </citation>
    <scope>NUCLEOTIDE SEQUENCE</scope>
    <source>
        <strain evidence="1">CNGBCC1803727</strain>
    </source>
</reference>
<accession>A0AAW8L3M3</accession>
<gene>
    <name evidence="1" type="ORF">RF687_08775</name>
</gene>
<dbReference type="Proteomes" id="UP001230065">
    <property type="component" value="Unassembled WGS sequence"/>
</dbReference>
<name>A0AAW8L3M3_9ACTO</name>
<dbReference type="AlphaFoldDB" id="A0AAW8L3M3"/>
<evidence type="ECO:0000313" key="1">
    <source>
        <dbReference type="EMBL" id="MDR0178035.1"/>
    </source>
</evidence>
<dbReference type="EMBL" id="JAMZMF010000012">
    <property type="protein sequence ID" value="MDR0178035.1"/>
    <property type="molecule type" value="Genomic_DNA"/>
</dbReference>
<organism evidence="1 2">
    <name type="scientific">Actinomyces oris</name>
    <dbReference type="NCBI Taxonomy" id="544580"/>
    <lineage>
        <taxon>Bacteria</taxon>
        <taxon>Bacillati</taxon>
        <taxon>Actinomycetota</taxon>
        <taxon>Actinomycetes</taxon>
        <taxon>Actinomycetales</taxon>
        <taxon>Actinomycetaceae</taxon>
        <taxon>Actinomyces</taxon>
    </lineage>
</organism>